<gene>
    <name evidence="3" type="ORF">MNBD_GAMMA04-945</name>
</gene>
<dbReference type="Pfam" id="PF12288">
    <property type="entry name" value="CsoS2_M"/>
    <property type="match status" value="1"/>
</dbReference>
<sequence>MSKSTKSSSGRSQAIARRKSRGNSAATAAPIATKRAARGVAPQAVTTVKTSVRTSVSSSQPIVVAEGREMAKQRRKQLMSGQSTSAKSQPASRTRQKPKPEATIEPRAKSEVKPRSSVNSATNGRAQVKSTVVEASSGRMLSKARRKSKAKGQAGVAAYKSSGGAASIVAKACNPEASGRDIAKSVRTERGKRGKSGGVSSSDVSKRRQSRKKRSGGSVDKVGFSETLSGQVVSGTQVGQGQLTGAERGDCQLVSGTEYLGMEEFSAHCSEAPAPATTKVTMTQTTKGQTISGNRMGQVKTVTGDRAGLCSGVTGTEYLPADQGSTFCGTQAANMKTSTGGFSIHPSLADSPKSSANNSKVSGGNDFPVQSGSIQPSSVEEGVAPKKVVMSTTFAGNKTSGTQVGRLESVTGVESGYCQSVTGTGYQGQEEVASVCQAPAVSGESRKKVSVSGTFSSKQNVTGDRTAEPLKTTGASKGNFLAGSSFVQQSNVKQDVQPVQVNSGHPLTGAQPGISGLTGAQTGACELVTGTQYQGVDQMNLVCKGSNIATPGESDFPISIGETSPVEMSQPLASVEAMMSSASVITGDGWDSGSKVTGTGAPLTPARNPSIRGMAGQAPLNAANFRPNSMQEVPPSPITGSAGNTSDGVKVTLSGGARA</sequence>
<feature type="compositionally biased region" description="Low complexity" evidence="2">
    <location>
        <begin position="25"/>
        <end position="34"/>
    </location>
</feature>
<feature type="compositionally biased region" description="Polar residues" evidence="2">
    <location>
        <begin position="79"/>
        <end position="93"/>
    </location>
</feature>
<keyword evidence="1" id="KW-0677">Repeat</keyword>
<dbReference type="InterPro" id="IPR020990">
    <property type="entry name" value="CSOS2/2B"/>
</dbReference>
<evidence type="ECO:0000256" key="2">
    <source>
        <dbReference type="SAM" id="MobiDB-lite"/>
    </source>
</evidence>
<name>A0A3B0VU12_9ZZZZ</name>
<accession>A0A3B0VU12</accession>
<feature type="compositionally biased region" description="Basic and acidic residues" evidence="2">
    <location>
        <begin position="98"/>
        <end position="114"/>
    </location>
</feature>
<proteinExistence type="predicted"/>
<reference evidence="3" key="1">
    <citation type="submission" date="2018-06" db="EMBL/GenBank/DDBJ databases">
        <authorList>
            <person name="Zhirakovskaya E."/>
        </authorList>
    </citation>
    <scope>NUCLEOTIDE SEQUENCE</scope>
</reference>
<feature type="compositionally biased region" description="Basic and acidic residues" evidence="2">
    <location>
        <begin position="181"/>
        <end position="191"/>
    </location>
</feature>
<dbReference type="EMBL" id="UOFB01000179">
    <property type="protein sequence ID" value="VAW47148.1"/>
    <property type="molecule type" value="Genomic_DNA"/>
</dbReference>
<feature type="compositionally biased region" description="Polar residues" evidence="2">
    <location>
        <begin position="116"/>
        <end position="134"/>
    </location>
</feature>
<dbReference type="GO" id="GO:0043886">
    <property type="term" value="F:structural constituent of carboxysome shell"/>
    <property type="evidence" value="ECO:0007669"/>
    <property type="project" value="InterPro"/>
</dbReference>
<feature type="compositionally biased region" description="Polar residues" evidence="2">
    <location>
        <begin position="352"/>
        <end position="378"/>
    </location>
</feature>
<protein>
    <submittedName>
        <fullName evidence="3">Carboxysome shell protein CsoS2</fullName>
    </submittedName>
</protein>
<feature type="compositionally biased region" description="Low complexity" evidence="2">
    <location>
        <begin position="1"/>
        <end position="12"/>
    </location>
</feature>
<evidence type="ECO:0000313" key="3">
    <source>
        <dbReference type="EMBL" id="VAW47148.1"/>
    </source>
</evidence>
<feature type="region of interest" description="Disordered" evidence="2">
    <location>
        <begin position="181"/>
        <end position="223"/>
    </location>
</feature>
<organism evidence="3">
    <name type="scientific">hydrothermal vent metagenome</name>
    <dbReference type="NCBI Taxonomy" id="652676"/>
    <lineage>
        <taxon>unclassified sequences</taxon>
        <taxon>metagenomes</taxon>
        <taxon>ecological metagenomes</taxon>
    </lineage>
</organism>
<feature type="compositionally biased region" description="Low complexity" evidence="2">
    <location>
        <begin position="45"/>
        <end position="59"/>
    </location>
</feature>
<feature type="region of interest" description="Disordered" evidence="2">
    <location>
        <begin position="343"/>
        <end position="381"/>
    </location>
</feature>
<feature type="compositionally biased region" description="Polar residues" evidence="2">
    <location>
        <begin position="638"/>
        <end position="647"/>
    </location>
</feature>
<dbReference type="AlphaFoldDB" id="A0A3B0VU12"/>
<feature type="region of interest" description="Disordered" evidence="2">
    <location>
        <begin position="1"/>
        <end position="153"/>
    </location>
</feature>
<evidence type="ECO:0000256" key="1">
    <source>
        <dbReference type="ARBA" id="ARBA00022737"/>
    </source>
</evidence>
<feature type="region of interest" description="Disordered" evidence="2">
    <location>
        <begin position="621"/>
        <end position="659"/>
    </location>
</feature>